<feature type="region of interest" description="Disordered" evidence="1">
    <location>
        <begin position="297"/>
        <end position="329"/>
    </location>
</feature>
<gene>
    <name evidence="2" type="ORF">D9613_009706</name>
</gene>
<dbReference type="AlphaFoldDB" id="A0A8H4QX83"/>
<evidence type="ECO:0000313" key="3">
    <source>
        <dbReference type="Proteomes" id="UP000521872"/>
    </source>
</evidence>
<feature type="region of interest" description="Disordered" evidence="1">
    <location>
        <begin position="344"/>
        <end position="380"/>
    </location>
</feature>
<accession>A0A8H4QX83</accession>
<evidence type="ECO:0000256" key="1">
    <source>
        <dbReference type="SAM" id="MobiDB-lite"/>
    </source>
</evidence>
<comment type="caution">
    <text evidence="2">The sequence shown here is derived from an EMBL/GenBank/DDBJ whole genome shotgun (WGS) entry which is preliminary data.</text>
</comment>
<dbReference type="EMBL" id="JAACJL010000017">
    <property type="protein sequence ID" value="KAF4618534.1"/>
    <property type="molecule type" value="Genomic_DNA"/>
</dbReference>
<name>A0A8H4QX83_9AGAR</name>
<evidence type="ECO:0000313" key="2">
    <source>
        <dbReference type="EMBL" id="KAF4618534.1"/>
    </source>
</evidence>
<organism evidence="2 3">
    <name type="scientific">Agrocybe pediades</name>
    <dbReference type="NCBI Taxonomy" id="84607"/>
    <lineage>
        <taxon>Eukaryota</taxon>
        <taxon>Fungi</taxon>
        <taxon>Dikarya</taxon>
        <taxon>Basidiomycota</taxon>
        <taxon>Agaricomycotina</taxon>
        <taxon>Agaricomycetes</taxon>
        <taxon>Agaricomycetidae</taxon>
        <taxon>Agaricales</taxon>
        <taxon>Agaricineae</taxon>
        <taxon>Strophariaceae</taxon>
        <taxon>Agrocybe</taxon>
    </lineage>
</organism>
<sequence>MATICNDRITTPLKYIEIGENDKLSLEPLQRECSERTNKDHNKISLTEGCFITKQTGLHLENFYWVKPAQNDARLQLEVAVYLNDLNLVRSDFSLDQASNITPLNRNLHDALDKQGLFAVTCSKRTLEALIALVETQNKNYLQREGRYIRYFNFEKPPFTDATYELVLLHPHHFLPKNGDALTVFSEHGNDLSGKMYFVSPDGALREGPDNTLPRLPAFPSNATRAQKNILNPFLVALNADIAFRRFRERPHPLCNDYDDLIDLTIELMNKIYFQPLIDALHRETATLRIIFSKEKKSKPAGNAKPRELAKNSRMGVVIPEPGPGASPDEVIKYYRYLMSGCDYEGDSDSDTDSDSDVNDDEDEEDEDDEDEHGKDSTAA</sequence>
<proteinExistence type="predicted"/>
<protein>
    <submittedName>
        <fullName evidence="2">Uncharacterized protein</fullName>
    </submittedName>
</protein>
<feature type="compositionally biased region" description="Acidic residues" evidence="1">
    <location>
        <begin position="344"/>
        <end position="371"/>
    </location>
</feature>
<reference evidence="2 3" key="1">
    <citation type="submission" date="2019-12" db="EMBL/GenBank/DDBJ databases">
        <authorList>
            <person name="Floudas D."/>
            <person name="Bentzer J."/>
            <person name="Ahren D."/>
            <person name="Johansson T."/>
            <person name="Persson P."/>
            <person name="Tunlid A."/>
        </authorList>
    </citation>
    <scope>NUCLEOTIDE SEQUENCE [LARGE SCALE GENOMIC DNA]</scope>
    <source>
        <strain evidence="2 3">CBS 102.39</strain>
    </source>
</reference>
<dbReference type="Proteomes" id="UP000521872">
    <property type="component" value="Unassembled WGS sequence"/>
</dbReference>
<keyword evidence="3" id="KW-1185">Reference proteome</keyword>